<dbReference type="EnsemblMetazoa" id="MESCA003424-RA">
    <property type="protein sequence ID" value="MESCA003424-PA"/>
    <property type="gene ID" value="MESCA003424"/>
</dbReference>
<evidence type="ECO:0000256" key="4">
    <source>
        <dbReference type="PROSITE-ProRule" id="PRU00027"/>
    </source>
</evidence>
<reference evidence="7" key="2">
    <citation type="submission" date="2015-06" db="UniProtKB">
        <authorList>
            <consortium name="EnsemblMetazoa"/>
        </authorList>
    </citation>
    <scope>IDENTIFICATION</scope>
</reference>
<dbReference type="Gene3D" id="1.10.10.1070">
    <property type="entry name" value="Zinc finger, BED domain-containing"/>
    <property type="match status" value="1"/>
</dbReference>
<evidence type="ECO:0000256" key="1">
    <source>
        <dbReference type="ARBA" id="ARBA00022723"/>
    </source>
</evidence>
<feature type="region of interest" description="Disordered" evidence="5">
    <location>
        <begin position="1"/>
        <end position="27"/>
    </location>
</feature>
<reference evidence="8" key="1">
    <citation type="submission" date="2013-02" db="EMBL/GenBank/DDBJ databases">
        <authorList>
            <person name="Hughes D."/>
        </authorList>
    </citation>
    <scope>NUCLEOTIDE SEQUENCE</scope>
    <source>
        <strain>Durham</strain>
        <strain evidence="8">NC isolate 2 -- Noor lab</strain>
    </source>
</reference>
<dbReference type="STRING" id="36166.T1GIY7"/>
<dbReference type="InterPro" id="IPR003656">
    <property type="entry name" value="Znf_BED"/>
</dbReference>
<evidence type="ECO:0000256" key="5">
    <source>
        <dbReference type="SAM" id="MobiDB-lite"/>
    </source>
</evidence>
<dbReference type="InterPro" id="IPR012337">
    <property type="entry name" value="RNaseH-like_sf"/>
</dbReference>
<dbReference type="EMBL" id="CAQQ02394255">
    <property type="status" value="NOT_ANNOTATED_CDS"/>
    <property type="molecule type" value="Genomic_DNA"/>
</dbReference>
<feature type="region of interest" description="Disordered" evidence="5">
    <location>
        <begin position="385"/>
        <end position="443"/>
    </location>
</feature>
<dbReference type="GO" id="GO:1990837">
    <property type="term" value="F:sequence-specific double-stranded DNA binding"/>
    <property type="evidence" value="ECO:0007669"/>
    <property type="project" value="TreeGrafter"/>
</dbReference>
<dbReference type="AlphaFoldDB" id="T1GIY7"/>
<keyword evidence="1" id="KW-0479">Metal-binding</keyword>
<dbReference type="Proteomes" id="UP000015102">
    <property type="component" value="Unassembled WGS sequence"/>
</dbReference>
<dbReference type="GO" id="GO:0008270">
    <property type="term" value="F:zinc ion binding"/>
    <property type="evidence" value="ECO:0007669"/>
    <property type="project" value="UniProtKB-KW"/>
</dbReference>
<organism evidence="7 8">
    <name type="scientific">Megaselia scalaris</name>
    <name type="common">Humpbacked fly</name>
    <name type="synonym">Phora scalaris</name>
    <dbReference type="NCBI Taxonomy" id="36166"/>
    <lineage>
        <taxon>Eukaryota</taxon>
        <taxon>Metazoa</taxon>
        <taxon>Ecdysozoa</taxon>
        <taxon>Arthropoda</taxon>
        <taxon>Hexapoda</taxon>
        <taxon>Insecta</taxon>
        <taxon>Pterygota</taxon>
        <taxon>Neoptera</taxon>
        <taxon>Endopterygota</taxon>
        <taxon>Diptera</taxon>
        <taxon>Brachycera</taxon>
        <taxon>Muscomorpha</taxon>
        <taxon>Platypezoidea</taxon>
        <taxon>Phoridae</taxon>
        <taxon>Megaseliini</taxon>
        <taxon>Megaselia</taxon>
    </lineage>
</organism>
<dbReference type="EMBL" id="CAQQ02394254">
    <property type="status" value="NOT_ANNOTATED_CDS"/>
    <property type="molecule type" value="Genomic_DNA"/>
</dbReference>
<dbReference type="SUPFAM" id="SSF53098">
    <property type="entry name" value="Ribonuclease H-like"/>
    <property type="match status" value="1"/>
</dbReference>
<dbReference type="InterPro" id="IPR053031">
    <property type="entry name" value="Cuticle_assoc_protein"/>
</dbReference>
<dbReference type="PROSITE" id="PS50808">
    <property type="entry name" value="ZF_BED"/>
    <property type="match status" value="1"/>
</dbReference>
<evidence type="ECO:0000256" key="3">
    <source>
        <dbReference type="ARBA" id="ARBA00022833"/>
    </source>
</evidence>
<keyword evidence="3" id="KW-0862">Zinc</keyword>
<keyword evidence="2 4" id="KW-0863">Zinc-finger</keyword>
<feature type="domain" description="BED-type" evidence="6">
    <location>
        <begin position="80"/>
        <end position="138"/>
    </location>
</feature>
<evidence type="ECO:0000259" key="6">
    <source>
        <dbReference type="PROSITE" id="PS50808"/>
    </source>
</evidence>
<evidence type="ECO:0000313" key="8">
    <source>
        <dbReference type="Proteomes" id="UP000015102"/>
    </source>
</evidence>
<dbReference type="SMART" id="SM00614">
    <property type="entry name" value="ZnF_BED"/>
    <property type="match status" value="2"/>
</dbReference>
<dbReference type="OMA" id="CLWHATE"/>
<evidence type="ECO:0000256" key="2">
    <source>
        <dbReference type="ARBA" id="ARBA00022771"/>
    </source>
</evidence>
<evidence type="ECO:0000313" key="7">
    <source>
        <dbReference type="EnsemblMetazoa" id="MESCA003424-PA"/>
    </source>
</evidence>
<dbReference type="GO" id="GO:0006357">
    <property type="term" value="P:regulation of transcription by RNA polymerase II"/>
    <property type="evidence" value="ECO:0007669"/>
    <property type="project" value="TreeGrafter"/>
</dbReference>
<dbReference type="HOGENOM" id="CLU_314050_0_0_1"/>
<keyword evidence="8" id="KW-1185">Reference proteome</keyword>
<dbReference type="PANTHER" id="PTHR34396:SF25">
    <property type="entry name" value="BOUNDARY ELEMENT ASSOCIATED FACTOR"/>
    <property type="match status" value="1"/>
</dbReference>
<feature type="compositionally biased region" description="Polar residues" evidence="5">
    <location>
        <begin position="427"/>
        <end position="442"/>
    </location>
</feature>
<proteinExistence type="predicted"/>
<dbReference type="GO" id="GO:0005634">
    <property type="term" value="C:nucleus"/>
    <property type="evidence" value="ECO:0007669"/>
    <property type="project" value="TreeGrafter"/>
</dbReference>
<name>T1GIY7_MEGSC</name>
<accession>T1GIY7</accession>
<dbReference type="PANTHER" id="PTHR34396">
    <property type="entry name" value="OS03G0264950 PROTEIN-RELATED"/>
    <property type="match status" value="1"/>
</dbReference>
<protein>
    <recommendedName>
        <fullName evidence="6">BED-type domain-containing protein</fullName>
    </recommendedName>
</protein>
<sequence>MAIKSPPQKEPPVFNEDVPSPSTEKMDLDLDDELHSGLSIIRESLKGNYTPNFQLTRQEILDRIEDSDEKHNFKFFPNKKARSPIWDKFYLIYYNGIEQNFAKCRYCSMIFENDSARVTKQLHRHECQNRNRLDSAEIKNEADEAENVLLSKAGLQAIINDPEKKHLITLVTKDKNKCAAWEHLDLVYYNDVQQEYAACKHCSGLVRYTSTLGTMGIRKHVLKCPNIPRNGSIFNNGGAVEVSDEDDNMAMDCSMLIPEVVYERGGNQDDLDNSDDADIKPNLDSFLITEGSAENFEAGSAENLYDKFQLLEWFDNPMEREYFEFQKPKHNDDGNIGKHLNMLYTKIVYVRQKYCRCTQCGVYINFVSTRRRGLARHMKSCNKRLPLMGSPSPAVKEKAVPKPAKNPQLNQSVQEVKQPVAPKNPTRHSIATTSVSNNTSNKPCPTPQLAAALTTPAVKPDLVKHQSPPPIVPKVVTKKDRNLPIDIRNNLIIQQMSLVTNDLYPIEFLDSDNFRELAQSLISLGAEHGNHRIDEVLTTKETLVKYWIPTKVNKIKKLFREILSYENIFNFSIDLYENKLHKQELSFKTMTLGTREFDAEISSDDILKTFLKIVGDYYDTSNLSDKCCIVIGNKDILKKAFENYTCLPSVTDNLRRIFNDLLISPNLTNDVTDNVKKIMELFEYLRVKYSYHSVSMESLMDQIEEFYEMYETIKKLLKDKKDHHRLSNISRHTMKTVINFLEVIKLCVDTLKSKNQSSIASVLLWRKKLLEHYQPALHEHKLTAELKDKTVTVLENNLEISHDYYKLGLFLNPNFKSLKILSEGERNAVVKVAKHLIQDLNQPNPNEDIAPASKKMRFESVDELFSDYSDRQGSSSNSNQANPVTTNANTIQAEIQKYINDTRFTSQVGDDIVDFWSKCKTFPNLKGCLEKS</sequence>
<dbReference type="SUPFAM" id="SSF140996">
    <property type="entry name" value="Hermes dimerisation domain"/>
    <property type="match status" value="1"/>
</dbReference>